<accession>A0A0S4N936</accession>
<accession>A0A0P1LGF7</accession>
<protein>
    <submittedName>
        <fullName evidence="2">Uncharacterized protein</fullName>
    </submittedName>
</protein>
<dbReference type="EMBL" id="FAOP01000007">
    <property type="protein sequence ID" value="CUU07557.1"/>
    <property type="molecule type" value="Genomic_DNA"/>
</dbReference>
<proteinExistence type="predicted"/>
<evidence type="ECO:0000313" key="2">
    <source>
        <dbReference type="EMBL" id="CUU07557.1"/>
    </source>
</evidence>
<gene>
    <name evidence="2" type="ORF">JGI4_01824</name>
    <name evidence="1" type="ORF">JGI8_01134</name>
</gene>
<dbReference type="EMBL" id="CZVI01000013">
    <property type="protein sequence ID" value="CUS87736.1"/>
    <property type="molecule type" value="Genomic_DNA"/>
</dbReference>
<accession>A0A0P1LEY6</accession>
<accession>A0A0P1LDL1</accession>
<sequence>MRLYIIFISVFILMFSISLFAQQGIWGEGYNFIKRNFKISGEIGGYGEYYTTTSEYARRPNNTGRLFFRPTISLFNLIQIPFEFLISTEGSSARQDINQFGINPRWSWGSLHLGDFSTEYSKYTLSGILIRGGGIDINPGNFRFSTAAGFTKRAVPGGAQDGSFKRFLFASKIGYGNESVSYLDLIFVRAKDEISSLDQSHKSITVLSPNGRDVLNIGSVVTITWNSYNVGGAVKIEISRDGGATFELIADKQPNVGFYNWTVTGPATFEALIKISSVEDSTVFDLSDNFFSIGSGVQTTIVPNTNNIVNQNAVVPQENLVLGAKGRISFLRSAISFDFDAAGSVYTRDLRAQEINIDSSKIPSFVLKIYKPRISTNYDFAFNTALGLRFSSFSTKVGYRRIQPGYNSLGTSYLHNDIQEISVMNNITILNVNLNLSYIRQTDNLLKQKSFTTARNIITAGINARILKGWTTTISGNVLLMTNNSKKDSTRINFRSYVLNLNNNFVFDPKGFTKGLIRSINLNYSLQSSDNRSYLLKNNTTLVHSVNLGLSFVISNELSSSFSAGFVSSSIFDTVKSFTHNYTLSFQHKAFSNKLNSSLSLSSAFNNANKSYRASVSSGYNIADSDNITLSISFLRFDGKTFRGGSFNELLTYLTYNHRF</sequence>
<accession>A0A0P1MKG8</accession>
<accession>A0A0P1MX09</accession>
<dbReference type="AlphaFoldDB" id="A0A0P1LEY6"/>
<accession>A0A0P1L7I1</accession>
<dbReference type="RefSeq" id="WP_047133221.1">
    <property type="nucleotide sequence ID" value="NZ_CZVM01000001.1"/>
</dbReference>
<dbReference type="Proteomes" id="UP000182011">
    <property type="component" value="Unassembled WGS sequence"/>
</dbReference>
<reference evidence="3 4" key="1">
    <citation type="submission" date="2015-11" db="EMBL/GenBank/DDBJ databases">
        <authorList>
            <person name="Varghese N."/>
        </authorList>
    </citation>
    <scope>NUCLEOTIDE SEQUENCE [LARGE SCALE GENOMIC DNA]</scope>
    <source>
        <strain evidence="1 4">JGI-8</strain>
    </source>
</reference>
<dbReference type="STRING" id="1633631.GCA_001442925_01819"/>
<name>A0A0P1LEY6_9BACT</name>
<organism evidence="2 3">
    <name type="scientific">Candidatus Kryptonium thompsonii</name>
    <dbReference type="NCBI Taxonomy" id="1633631"/>
    <lineage>
        <taxon>Bacteria</taxon>
        <taxon>Pseudomonadati</taxon>
        <taxon>Candidatus Kryptoniota</taxon>
        <taxon>Candidatus Kryptonium</taxon>
    </lineage>
</organism>
<keyword evidence="4" id="KW-1185">Reference proteome</keyword>
<accession>A0A0P1LZR5</accession>
<reference evidence="2" key="2">
    <citation type="submission" date="2015-11" db="EMBL/GenBank/DDBJ databases">
        <authorList>
            <person name="Zhang Y."/>
            <person name="Guo Z."/>
        </authorList>
    </citation>
    <scope>NUCLEOTIDE SEQUENCE [LARGE SCALE GENOMIC DNA]</scope>
    <source>
        <strain evidence="2">JGI-4</strain>
    </source>
</reference>
<evidence type="ECO:0000313" key="3">
    <source>
        <dbReference type="Proteomes" id="UP000182011"/>
    </source>
</evidence>
<evidence type="ECO:0000313" key="4">
    <source>
        <dbReference type="Proteomes" id="UP000182200"/>
    </source>
</evidence>
<dbReference type="Proteomes" id="UP000182200">
    <property type="component" value="Unassembled WGS sequence"/>
</dbReference>
<evidence type="ECO:0000313" key="1">
    <source>
        <dbReference type="EMBL" id="CUS87736.1"/>
    </source>
</evidence>